<proteinExistence type="predicted"/>
<comment type="caution">
    <text evidence="1">The sequence shown here is derived from an EMBL/GenBank/DDBJ whole genome shotgun (WGS) entry which is preliminary data.</text>
</comment>
<dbReference type="PANTHER" id="PTHR37463">
    <property type="entry name" value="GSL3115 PROTEIN"/>
    <property type="match status" value="1"/>
</dbReference>
<dbReference type="Proteomes" id="UP000714380">
    <property type="component" value="Unassembled WGS sequence"/>
</dbReference>
<gene>
    <name evidence="1" type="ORF">I9W95_01465</name>
</gene>
<reference evidence="1 2" key="1">
    <citation type="submission" date="2020-12" db="EMBL/GenBank/DDBJ databases">
        <title>Novel Thalassolituus-related marine hydrocarbonoclastic bacteria mediated algae-derived hydrocarbons mineralization in twilight zone of the northern South China Sea.</title>
        <authorList>
            <person name="Dong C."/>
        </authorList>
    </citation>
    <scope>NUCLEOTIDE SEQUENCE [LARGE SCALE GENOMIC DNA]</scope>
    <source>
        <strain evidence="1 2">IMCC1826</strain>
    </source>
</reference>
<name>A0ABS7ZMI8_9GAMM</name>
<evidence type="ECO:0000313" key="1">
    <source>
        <dbReference type="EMBL" id="MCA6062267.1"/>
    </source>
</evidence>
<dbReference type="RefSeq" id="WP_225671056.1">
    <property type="nucleotide sequence ID" value="NZ_JAEDAH010000006.1"/>
</dbReference>
<dbReference type="InterPro" id="IPR017136">
    <property type="entry name" value="UCP037205"/>
</dbReference>
<keyword evidence="2" id="KW-1185">Reference proteome</keyword>
<protein>
    <submittedName>
        <fullName evidence="1">DUF2256 domain-containing protein</fullName>
    </submittedName>
</protein>
<sequence length="67" mass="7640">MGLLSGFRNPHNLPVKTCAHCERPFCWRRKWARSWNEVKYCSKACSQQAARKPPANLCAAGSVEDEF</sequence>
<evidence type="ECO:0000313" key="2">
    <source>
        <dbReference type="Proteomes" id="UP000714380"/>
    </source>
</evidence>
<accession>A0ABS7ZMI8</accession>
<dbReference type="EMBL" id="JAEDAH010000006">
    <property type="protein sequence ID" value="MCA6062267.1"/>
    <property type="molecule type" value="Genomic_DNA"/>
</dbReference>
<dbReference type="Pfam" id="PF10013">
    <property type="entry name" value="DUF2256"/>
    <property type="match status" value="1"/>
</dbReference>
<organism evidence="1 2">
    <name type="scientific">Thalassolituus marinus</name>
    <dbReference type="NCBI Taxonomy" id="671053"/>
    <lineage>
        <taxon>Bacteria</taxon>
        <taxon>Pseudomonadati</taxon>
        <taxon>Pseudomonadota</taxon>
        <taxon>Gammaproteobacteria</taxon>
        <taxon>Oceanospirillales</taxon>
        <taxon>Oceanospirillaceae</taxon>
        <taxon>Thalassolituus</taxon>
    </lineage>
</organism>
<dbReference type="PANTHER" id="PTHR37463:SF1">
    <property type="entry name" value="DUF2256 DOMAIN-CONTAINING PROTEIN"/>
    <property type="match status" value="1"/>
</dbReference>